<keyword evidence="7" id="KW-1185">Reference proteome</keyword>
<reference evidence="6 7" key="1">
    <citation type="journal article" date="2011" name="J. Bacteriol.">
        <title>Draft Genome Sequence of Gordonia neofelifaecis NRRL B-59395, a Cholesterol-Degrading Actinomycete.</title>
        <authorList>
            <person name="Ge F."/>
            <person name="Li W."/>
            <person name="Chen G."/>
            <person name="Liu Y."/>
            <person name="Zhang G."/>
            <person name="Yong B."/>
            <person name="Wang Q."/>
            <person name="Wang N."/>
            <person name="Huang Z."/>
            <person name="Li W."/>
            <person name="Wang J."/>
            <person name="Wu C."/>
            <person name="Xie Q."/>
            <person name="Liu G."/>
        </authorList>
    </citation>
    <scope>NUCLEOTIDE SEQUENCE [LARGE SCALE GENOMIC DNA]</scope>
    <source>
        <strain evidence="6 7">NRRL B-59395</strain>
    </source>
</reference>
<keyword evidence="3" id="KW-0560">Oxidoreductase</keyword>
<dbReference type="InterPro" id="IPR036661">
    <property type="entry name" value="Luciferase-like_sf"/>
</dbReference>
<evidence type="ECO:0000313" key="7">
    <source>
        <dbReference type="Proteomes" id="UP000035065"/>
    </source>
</evidence>
<dbReference type="PANTHER" id="PTHR42847:SF8">
    <property type="entry name" value="CONSERVED PROTEIN"/>
    <property type="match status" value="1"/>
</dbReference>
<dbReference type="STRING" id="644548.SCNU_12582"/>
<evidence type="ECO:0000313" key="6">
    <source>
        <dbReference type="EMBL" id="EGD54725.1"/>
    </source>
</evidence>
<dbReference type="InterPro" id="IPR050172">
    <property type="entry name" value="SsuD_RutA_monooxygenase"/>
</dbReference>
<gene>
    <name evidence="6" type="ORF">SCNU_12582</name>
</gene>
<dbReference type="GO" id="GO:0008726">
    <property type="term" value="F:alkanesulfonate monooxygenase activity"/>
    <property type="evidence" value="ECO:0007669"/>
    <property type="project" value="TreeGrafter"/>
</dbReference>
<protein>
    <submittedName>
        <fullName evidence="6">Fmn-dependent monooxygenase</fullName>
    </submittedName>
</protein>
<dbReference type="AlphaFoldDB" id="F1YKT1"/>
<comment type="caution">
    <text evidence="6">The sequence shown here is derived from an EMBL/GenBank/DDBJ whole genome shotgun (WGS) entry which is preliminary data.</text>
</comment>
<dbReference type="Gene3D" id="3.20.20.30">
    <property type="entry name" value="Luciferase-like domain"/>
    <property type="match status" value="1"/>
</dbReference>
<dbReference type="Pfam" id="PF00296">
    <property type="entry name" value="Bac_luciferase"/>
    <property type="match status" value="1"/>
</dbReference>
<proteinExistence type="predicted"/>
<dbReference type="eggNOG" id="COG2141">
    <property type="taxonomic scope" value="Bacteria"/>
</dbReference>
<accession>F1YKT1</accession>
<evidence type="ECO:0000256" key="2">
    <source>
        <dbReference type="ARBA" id="ARBA00022643"/>
    </source>
</evidence>
<sequence length="304" mass="32163">MLMTTLSLIVPNFGDTLAADDFGALIDMCVAAEEAGFDRVILTEHVVMGSQTGDYGWGTFPTGPDAPWLDPLTALAMVAARTTTLRLGTGIVIGALRGGANLAKTAATLHLLSGGRVDLGVGTGWQAREYEAVGLSFADRGRLLDDTLAVCRALWSEAPAAVDRPGIQFSDVYCNPRPTADAPLPIWVSGTLTGPVRRRLVQWGDGWIPIMTATDDDIAAGVELLKSDFAAAGRDPETLQVRGRLIVGRTEDKQLDLELCAKRFAAQRDLGATDVAVALQGIDRDPATARTKLAEFASAMKAGV</sequence>
<organism evidence="6 7">
    <name type="scientific">Gordonia neofelifaecis NRRL B-59395</name>
    <dbReference type="NCBI Taxonomy" id="644548"/>
    <lineage>
        <taxon>Bacteria</taxon>
        <taxon>Bacillati</taxon>
        <taxon>Actinomycetota</taxon>
        <taxon>Actinomycetes</taxon>
        <taxon>Mycobacteriales</taxon>
        <taxon>Gordoniaceae</taxon>
        <taxon>Gordonia</taxon>
    </lineage>
</organism>
<keyword evidence="2" id="KW-0288">FMN</keyword>
<dbReference type="SUPFAM" id="SSF51679">
    <property type="entry name" value="Bacterial luciferase-like"/>
    <property type="match status" value="1"/>
</dbReference>
<evidence type="ECO:0000256" key="4">
    <source>
        <dbReference type="ARBA" id="ARBA00023033"/>
    </source>
</evidence>
<keyword evidence="4 6" id="KW-0503">Monooxygenase</keyword>
<dbReference type="EMBL" id="AEUD01000010">
    <property type="protein sequence ID" value="EGD54725.1"/>
    <property type="molecule type" value="Genomic_DNA"/>
</dbReference>
<evidence type="ECO:0000256" key="1">
    <source>
        <dbReference type="ARBA" id="ARBA00022630"/>
    </source>
</evidence>
<dbReference type="Proteomes" id="UP000035065">
    <property type="component" value="Unassembled WGS sequence"/>
</dbReference>
<name>F1YKT1_9ACTN</name>
<dbReference type="InterPro" id="IPR019921">
    <property type="entry name" value="Lucif-like_OxRdtase_Rv2161c"/>
</dbReference>
<evidence type="ECO:0000259" key="5">
    <source>
        <dbReference type="Pfam" id="PF00296"/>
    </source>
</evidence>
<feature type="domain" description="Luciferase-like" evidence="5">
    <location>
        <begin position="14"/>
        <end position="253"/>
    </location>
</feature>
<dbReference type="NCBIfam" id="TIGR03619">
    <property type="entry name" value="F420_Rv2161c"/>
    <property type="match status" value="1"/>
</dbReference>
<dbReference type="PANTHER" id="PTHR42847">
    <property type="entry name" value="ALKANESULFONATE MONOOXYGENASE"/>
    <property type="match status" value="1"/>
</dbReference>
<keyword evidence="1" id="KW-0285">Flavoprotein</keyword>
<evidence type="ECO:0000256" key="3">
    <source>
        <dbReference type="ARBA" id="ARBA00023002"/>
    </source>
</evidence>
<dbReference type="GO" id="GO:0046306">
    <property type="term" value="P:alkanesulfonate catabolic process"/>
    <property type="evidence" value="ECO:0007669"/>
    <property type="project" value="TreeGrafter"/>
</dbReference>
<dbReference type="InterPro" id="IPR011251">
    <property type="entry name" value="Luciferase-like_dom"/>
</dbReference>